<accession>A0A6H1ZTT5</accession>
<organism evidence="1">
    <name type="scientific">viral metagenome</name>
    <dbReference type="NCBI Taxonomy" id="1070528"/>
    <lineage>
        <taxon>unclassified sequences</taxon>
        <taxon>metagenomes</taxon>
        <taxon>organismal metagenomes</taxon>
    </lineage>
</organism>
<gene>
    <name evidence="2" type="ORF">MM415B02331_0008</name>
    <name evidence="1" type="ORF">TM448A01933_0007</name>
    <name evidence="3" type="ORF">TM448B01959_0008</name>
</gene>
<sequence length="252" mass="26851">MAIRHSRPLSPLDGIRIIEDFITNDAAADATVGQLDWELDAITTADDETYLTGKSGIDGGVGVTAGVLRLTGAGAADGTGSSFRSFTDGLVINQGAGGFSFRVRYPEIAGNALAGNNFRIGLDDSVTATAPGSGIAVASDAGVITCTAWSNDHGDMTITPTDVPTLTSGTTMVLDVFHTFRVEWEGDNGQGGPRKFFLYVDGYLAGQDFVVLDDDEEVELKIVHWQDTGGAASLELDLDFFEYWQWIDRETP</sequence>
<proteinExistence type="predicted"/>
<name>A0A6H1ZTT5_9ZZZZ</name>
<dbReference type="AlphaFoldDB" id="A0A6H1ZTT5"/>
<dbReference type="EMBL" id="MT142540">
    <property type="protein sequence ID" value="QJA84900.1"/>
    <property type="molecule type" value="Genomic_DNA"/>
</dbReference>
<evidence type="ECO:0000313" key="3">
    <source>
        <dbReference type="EMBL" id="QJI00437.1"/>
    </source>
</evidence>
<dbReference type="EMBL" id="MT144851">
    <property type="protein sequence ID" value="QJI00437.1"/>
    <property type="molecule type" value="Genomic_DNA"/>
</dbReference>
<evidence type="ECO:0000313" key="2">
    <source>
        <dbReference type="EMBL" id="QJA84900.1"/>
    </source>
</evidence>
<evidence type="ECO:0000313" key="1">
    <source>
        <dbReference type="EMBL" id="QJA50984.1"/>
    </source>
</evidence>
<dbReference type="EMBL" id="MT144229">
    <property type="protein sequence ID" value="QJA50984.1"/>
    <property type="molecule type" value="Genomic_DNA"/>
</dbReference>
<protein>
    <submittedName>
        <fullName evidence="1">Uncharacterized protein</fullName>
    </submittedName>
</protein>
<reference evidence="1" key="1">
    <citation type="submission" date="2020-03" db="EMBL/GenBank/DDBJ databases">
        <title>The deep terrestrial virosphere.</title>
        <authorList>
            <person name="Holmfeldt K."/>
            <person name="Nilsson E."/>
            <person name="Simone D."/>
            <person name="Lopez-Fernandez M."/>
            <person name="Wu X."/>
            <person name="de Brujin I."/>
            <person name="Lundin D."/>
            <person name="Andersson A."/>
            <person name="Bertilsson S."/>
            <person name="Dopson M."/>
        </authorList>
    </citation>
    <scope>NUCLEOTIDE SEQUENCE</scope>
    <source>
        <strain evidence="2">MM415B02331</strain>
        <strain evidence="1">TM448A01933</strain>
        <strain evidence="3">TM448B01959</strain>
    </source>
</reference>